<dbReference type="PANTHER" id="PTHR37815">
    <property type="entry name" value="UPF0397 PROTEIN BC_2624-RELATED"/>
    <property type="match status" value="1"/>
</dbReference>
<feature type="transmembrane region" description="Helical" evidence="5">
    <location>
        <begin position="44"/>
        <end position="65"/>
    </location>
</feature>
<dbReference type="InterPro" id="IPR009825">
    <property type="entry name" value="ECF_substrate-spec-like"/>
</dbReference>
<dbReference type="Pfam" id="PF07155">
    <property type="entry name" value="ECF-ribofla_trS"/>
    <property type="match status" value="1"/>
</dbReference>
<evidence type="ECO:0000256" key="2">
    <source>
        <dbReference type="ARBA" id="ARBA00022692"/>
    </source>
</evidence>
<keyword evidence="3 5" id="KW-1133">Transmembrane helix</keyword>
<dbReference type="NCBIfam" id="NF010182">
    <property type="entry name" value="PRK13661.1"/>
    <property type="match status" value="1"/>
</dbReference>
<evidence type="ECO:0000256" key="4">
    <source>
        <dbReference type="ARBA" id="ARBA00023136"/>
    </source>
</evidence>
<evidence type="ECO:0000313" key="6">
    <source>
        <dbReference type="EMBL" id="MFL0252468.1"/>
    </source>
</evidence>
<keyword evidence="2 5" id="KW-0812">Transmembrane</keyword>
<accession>A0ABW8TIS2</accession>
<proteinExistence type="inferred from homology"/>
<comment type="caution">
    <text evidence="6">The sequence shown here is derived from an EMBL/GenBank/DDBJ whole genome shotgun (WGS) entry which is preliminary data.</text>
</comment>
<feature type="transmembrane region" description="Helical" evidence="5">
    <location>
        <begin position="149"/>
        <end position="172"/>
    </location>
</feature>
<keyword evidence="7" id="KW-1185">Reference proteome</keyword>
<evidence type="ECO:0000256" key="3">
    <source>
        <dbReference type="ARBA" id="ARBA00022989"/>
    </source>
</evidence>
<dbReference type="InterPro" id="IPR022914">
    <property type="entry name" value="UPF0397"/>
</dbReference>
<evidence type="ECO:0000256" key="1">
    <source>
        <dbReference type="ARBA" id="ARBA00022475"/>
    </source>
</evidence>
<dbReference type="HAMAP" id="MF_01572">
    <property type="entry name" value="UPF0397"/>
    <property type="match status" value="1"/>
</dbReference>
<organism evidence="6 7">
    <name type="scientific">Clostridium neuense</name>
    <dbReference type="NCBI Taxonomy" id="1728934"/>
    <lineage>
        <taxon>Bacteria</taxon>
        <taxon>Bacillati</taxon>
        <taxon>Bacillota</taxon>
        <taxon>Clostridia</taxon>
        <taxon>Eubacteriales</taxon>
        <taxon>Clostridiaceae</taxon>
        <taxon>Clostridium</taxon>
    </lineage>
</organism>
<dbReference type="EMBL" id="JBJIAA010000017">
    <property type="protein sequence ID" value="MFL0252468.1"/>
    <property type="molecule type" value="Genomic_DNA"/>
</dbReference>
<reference evidence="6 7" key="1">
    <citation type="submission" date="2024-11" db="EMBL/GenBank/DDBJ databases">
        <authorList>
            <person name="Heng Y.C."/>
            <person name="Lim A.C.H."/>
            <person name="Lee J.K.Y."/>
            <person name="Kittelmann S."/>
        </authorList>
    </citation>
    <scope>NUCLEOTIDE SEQUENCE [LARGE SCALE GENOMIC DNA]</scope>
    <source>
        <strain evidence="6 7">WILCCON 0114</strain>
    </source>
</reference>
<feature type="transmembrane region" description="Helical" evidence="5">
    <location>
        <begin position="6"/>
        <end position="24"/>
    </location>
</feature>
<evidence type="ECO:0000313" key="7">
    <source>
        <dbReference type="Proteomes" id="UP001623592"/>
    </source>
</evidence>
<comment type="similarity">
    <text evidence="5">Belongs to the UPF0397 family.</text>
</comment>
<feature type="transmembrane region" description="Helical" evidence="5">
    <location>
        <begin position="77"/>
        <end position="96"/>
    </location>
</feature>
<protein>
    <recommendedName>
        <fullName evidence="5">UPF0397 protein ACJDT4_18820</fullName>
    </recommendedName>
</protein>
<dbReference type="PANTHER" id="PTHR37815:SF3">
    <property type="entry name" value="UPF0397 PROTEIN SPR0429"/>
    <property type="match status" value="1"/>
</dbReference>
<dbReference type="Gene3D" id="1.10.1760.20">
    <property type="match status" value="1"/>
</dbReference>
<comment type="subcellular location">
    <subcellularLocation>
        <location evidence="5">Cell membrane</location>
        <topology evidence="5">Multi-pass membrane protein</topology>
    </subcellularLocation>
</comment>
<keyword evidence="4 5" id="KW-0472">Membrane</keyword>
<evidence type="ECO:0000256" key="5">
    <source>
        <dbReference type="HAMAP-Rule" id="MF_01572"/>
    </source>
</evidence>
<dbReference type="Proteomes" id="UP001623592">
    <property type="component" value="Unassembled WGS sequence"/>
</dbReference>
<feature type="transmembrane region" description="Helical" evidence="5">
    <location>
        <begin position="108"/>
        <end position="129"/>
    </location>
</feature>
<dbReference type="RefSeq" id="WP_406789124.1">
    <property type="nucleotide sequence ID" value="NZ_JBJIAA010000017.1"/>
</dbReference>
<name>A0ABW8TIS2_9CLOT</name>
<keyword evidence="1 5" id="KW-1003">Cell membrane</keyword>
<sequence>MEKSKLPIRTVVAIGIGAAVFIILGRFGSIPSGIPNTNIETTYAFLSIMSVIFGPIAGLFIGLIGHVLKDSIFYGQIWFSWELSSGIFGAIVGIAARKINIEEGLFGFKQAIIFNVIQVIGNAIAWFLVAPTLDIVMYGEPVNKVFIQGIAAGVANMITVGIIGTILLFTYAKTRTKTGSLNKEE</sequence>
<gene>
    <name evidence="6" type="ORF">ACJDT4_18820</name>
</gene>